<evidence type="ECO:0000313" key="2">
    <source>
        <dbReference type="EMBL" id="CAE0662605.1"/>
    </source>
</evidence>
<reference evidence="2" key="1">
    <citation type="submission" date="2021-01" db="EMBL/GenBank/DDBJ databases">
        <authorList>
            <person name="Corre E."/>
            <person name="Pelletier E."/>
            <person name="Niang G."/>
            <person name="Scheremetjew M."/>
            <person name="Finn R."/>
            <person name="Kale V."/>
            <person name="Holt S."/>
            <person name="Cochrane G."/>
            <person name="Meng A."/>
            <person name="Brown T."/>
            <person name="Cohen L."/>
        </authorList>
    </citation>
    <scope>NUCLEOTIDE SEQUENCE</scope>
    <source>
        <strain evidence="2">CCCM811</strain>
    </source>
</reference>
<evidence type="ECO:0000256" key="1">
    <source>
        <dbReference type="SAM" id="MobiDB-lite"/>
    </source>
</evidence>
<accession>A0A7S3YUZ9</accession>
<protein>
    <submittedName>
        <fullName evidence="2">Uncharacterized protein</fullName>
    </submittedName>
</protein>
<proteinExistence type="predicted"/>
<feature type="compositionally biased region" description="Low complexity" evidence="1">
    <location>
        <begin position="35"/>
        <end position="47"/>
    </location>
</feature>
<sequence length="207" mass="23157">MQAEGDVGARQFPAQDIFVPFHYRVQAGVPPPPASTEDSTSSSSAKPGVAPAYDAEKKSVVYQRCCMGEMDRFIVRNPPSLIFPAIFFFVGIATCTRKGSWKGASIRNIEHHTQTQTHTHLPQTQTHTHTHNRKYIEFIYVCDHDFVSLENACFSVETTRRKITTCLCGPRLLLEAGTTGATDGSTVAIEDSYYDMSNWCVRFRKKS</sequence>
<name>A0A7S3YUZ9_9EUKA</name>
<organism evidence="2">
    <name type="scientific">Lotharella globosa</name>
    <dbReference type="NCBI Taxonomy" id="91324"/>
    <lineage>
        <taxon>Eukaryota</taxon>
        <taxon>Sar</taxon>
        <taxon>Rhizaria</taxon>
        <taxon>Cercozoa</taxon>
        <taxon>Chlorarachniophyceae</taxon>
        <taxon>Lotharella</taxon>
    </lineage>
</organism>
<gene>
    <name evidence="2" type="ORF">LGLO00237_LOCUS14206</name>
</gene>
<dbReference type="AlphaFoldDB" id="A0A7S3YUZ9"/>
<feature type="region of interest" description="Disordered" evidence="1">
    <location>
        <begin position="29"/>
        <end position="50"/>
    </location>
</feature>
<dbReference type="EMBL" id="HBIV01019617">
    <property type="protein sequence ID" value="CAE0662605.1"/>
    <property type="molecule type" value="Transcribed_RNA"/>
</dbReference>